<dbReference type="AlphaFoldDB" id="A0A8T1W7H1"/>
<comment type="caution">
    <text evidence="2">The sequence shown here is derived from an EMBL/GenBank/DDBJ whole genome shotgun (WGS) entry which is preliminary data.</text>
</comment>
<gene>
    <name evidence="2" type="ORF">PHYPSEUDO_013063</name>
</gene>
<dbReference type="Proteomes" id="UP000694044">
    <property type="component" value="Unassembled WGS sequence"/>
</dbReference>
<dbReference type="EMBL" id="JAGDFM010000066">
    <property type="protein sequence ID" value="KAG7388103.1"/>
    <property type="molecule type" value="Genomic_DNA"/>
</dbReference>
<evidence type="ECO:0000256" key="1">
    <source>
        <dbReference type="SAM" id="SignalP"/>
    </source>
</evidence>
<reference evidence="2" key="1">
    <citation type="submission" date="2021-02" db="EMBL/GenBank/DDBJ databases">
        <authorList>
            <person name="Palmer J.M."/>
        </authorList>
    </citation>
    <scope>NUCLEOTIDE SEQUENCE</scope>
    <source>
        <strain evidence="2">SCRP734</strain>
    </source>
</reference>
<evidence type="ECO:0008006" key="4">
    <source>
        <dbReference type="Google" id="ProtNLM"/>
    </source>
</evidence>
<feature type="chain" id="PRO_5035947549" description="Lipoprotein" evidence="1">
    <location>
        <begin position="27"/>
        <end position="248"/>
    </location>
</feature>
<name>A0A8T1W7H1_9STRA</name>
<sequence length="248" mass="26343">MRGVFGSTSVAVLLLQAASWRDGCDAAVLPVVKEVVSGTIFRKASYVTVDQYTLNIAASSAVVEIDVLSMETADNVTFSDVNADCDSAYIDPQVFLFKKLADGSLSYVANNDDAGDDNSAYYTRGRSDGSLTAEDSYLIQQLSKGTYVLAVGRYPLSQAAAAAGQSTDSVSDFSPYVCMARKASYGNYKMTVRVQSSSSASPISTRANSYVGNSCNVASSVTTECAYALPSDIGSDILNRCSYDKTIY</sequence>
<keyword evidence="3" id="KW-1185">Reference proteome</keyword>
<proteinExistence type="predicted"/>
<dbReference type="OrthoDB" id="155948at2759"/>
<feature type="signal peptide" evidence="1">
    <location>
        <begin position="1"/>
        <end position="26"/>
    </location>
</feature>
<evidence type="ECO:0000313" key="2">
    <source>
        <dbReference type="EMBL" id="KAG7388103.1"/>
    </source>
</evidence>
<accession>A0A8T1W7H1</accession>
<keyword evidence="1" id="KW-0732">Signal</keyword>
<dbReference type="NCBIfam" id="NF038127">
    <property type="entry name" value="FDP_fam"/>
    <property type="match status" value="1"/>
</dbReference>
<evidence type="ECO:0000313" key="3">
    <source>
        <dbReference type="Proteomes" id="UP000694044"/>
    </source>
</evidence>
<protein>
    <recommendedName>
        <fullName evidence="4">Lipoprotein</fullName>
    </recommendedName>
</protein>
<organism evidence="2 3">
    <name type="scientific">Phytophthora pseudosyringae</name>
    <dbReference type="NCBI Taxonomy" id="221518"/>
    <lineage>
        <taxon>Eukaryota</taxon>
        <taxon>Sar</taxon>
        <taxon>Stramenopiles</taxon>
        <taxon>Oomycota</taxon>
        <taxon>Peronosporomycetes</taxon>
        <taxon>Peronosporales</taxon>
        <taxon>Peronosporaceae</taxon>
        <taxon>Phytophthora</taxon>
    </lineage>
</organism>